<keyword evidence="2" id="KW-0347">Helicase</keyword>
<comment type="caution">
    <text evidence="2">The sequence shown here is derived from an EMBL/GenBank/DDBJ whole genome shotgun (WGS) entry which is preliminary data.</text>
</comment>
<keyword evidence="2" id="KW-0378">Hydrolase</keyword>
<dbReference type="InterPro" id="IPR001650">
    <property type="entry name" value="Helicase_C-like"/>
</dbReference>
<dbReference type="CDD" id="cd18785">
    <property type="entry name" value="SF2_C"/>
    <property type="match status" value="1"/>
</dbReference>
<keyword evidence="2" id="KW-0067">ATP-binding</keyword>
<feature type="domain" description="Helicase C-terminal" evidence="1">
    <location>
        <begin position="525"/>
        <end position="611"/>
    </location>
</feature>
<proteinExistence type="predicted"/>
<name>A0A935T7R8_9PROT</name>
<dbReference type="Gene3D" id="3.40.50.300">
    <property type="entry name" value="P-loop containing nucleotide triphosphate hydrolases"/>
    <property type="match status" value="2"/>
</dbReference>
<evidence type="ECO:0000313" key="2">
    <source>
        <dbReference type="EMBL" id="MBK7953721.1"/>
    </source>
</evidence>
<dbReference type="AlphaFoldDB" id="A0A935T7R8"/>
<dbReference type="GO" id="GO:0004386">
    <property type="term" value="F:helicase activity"/>
    <property type="evidence" value="ECO:0007669"/>
    <property type="project" value="UniProtKB-KW"/>
</dbReference>
<sequence length="784" mass="87952">MEVPQVTADVAGDDNRVLGLAYLAESETTAEIFKELDQFVEKYAAWVHAQNTQINELEPDERAAAKRITARMETALERMRRGVVLLRSNHLAAESFKLANQTMLDQMRQADHVRGKRRDDNDYRWRPFQLAFLLAVMESAIQEDDDYREIVDLIWFPTGGGKTEAYLGLIAFLIVWRRLTNPASGGGTTVLMRYTLRLLTAQQFQRATRMICALELIRRRVPKLKNGAPITIGMWVGSATSPNRFEDAMKYVAQASNGNAGALRSLVLENCPWCGTPFAVPENYAATETEFHFCCVNKACDFGQQGQGVLPCNVVDEALYDEPPTLLIATIDKFARLAWDERANAFFGVSGNRPPELVIQDELHLIAGALGSVAGLYEAALDTVLKARGIRPKYIASTATIRMAEQQVERLYGRRLAVFPPPGLSCDDSFFARTVPLDKRPGRMYVGYLAPMLDRQHCMAPLAAALLAAPEVIFEVGQEDRAELLDAWWTQVVYHGSLKGVGNSHNAFNIDVRDVVRRLNEERKQEAKEPITRLAARIAQLTSISSAEENAKTFSRLEKLRDNPECLDTVLATNMVSVGLDVARLALMIVNGQPLTTAEYIQASSRVGRSEVPGLVFANYYRDQARSLSHYESFRPYHEAFYRFVEPTSVTPYTYQARTRALHAALVIAIRHADHYLRSNDKAGKFSSAHDYVKKIVEALKQRCKQADPQRAAETASHIDLLVEQWHAEAAHCHVAKIQLNYQAPDKDKAANRLLHNHDDQIKGLWPTLQSMRNVENTGLLKPL</sequence>
<protein>
    <submittedName>
        <fullName evidence="2">Helicase</fullName>
    </submittedName>
</protein>
<dbReference type="Proteomes" id="UP000706151">
    <property type="component" value="Unassembled WGS sequence"/>
</dbReference>
<dbReference type="Pfam" id="PF00271">
    <property type="entry name" value="Helicase_C"/>
    <property type="match status" value="1"/>
</dbReference>
<dbReference type="SUPFAM" id="SSF52540">
    <property type="entry name" value="P-loop containing nucleoside triphosphate hydrolases"/>
    <property type="match status" value="1"/>
</dbReference>
<accession>A0A935T7R8</accession>
<reference evidence="2 3" key="1">
    <citation type="submission" date="2020-10" db="EMBL/GenBank/DDBJ databases">
        <title>Connecting structure to function with the recovery of over 1000 high-quality activated sludge metagenome-assembled genomes encoding full-length rRNA genes using long-read sequencing.</title>
        <authorList>
            <person name="Singleton C.M."/>
            <person name="Petriglieri F."/>
            <person name="Kristensen J.M."/>
            <person name="Kirkegaard R.H."/>
            <person name="Michaelsen T.Y."/>
            <person name="Andersen M.H."/>
            <person name="Karst S.M."/>
            <person name="Dueholm M.S."/>
            <person name="Nielsen P.H."/>
            <person name="Albertsen M."/>
        </authorList>
    </citation>
    <scope>NUCLEOTIDE SEQUENCE [LARGE SCALE GENOMIC DNA]</scope>
    <source>
        <strain evidence="2">Fred_18-Q3-R57-64_BAT3C.720</strain>
    </source>
</reference>
<gene>
    <name evidence="2" type="ORF">IPK02_06985</name>
</gene>
<evidence type="ECO:0000259" key="1">
    <source>
        <dbReference type="SMART" id="SM00490"/>
    </source>
</evidence>
<organism evidence="2 3">
    <name type="scientific">Candidatus Accumulibacter affinis</name>
    <dbReference type="NCBI Taxonomy" id="2954384"/>
    <lineage>
        <taxon>Bacteria</taxon>
        <taxon>Pseudomonadati</taxon>
        <taxon>Pseudomonadota</taxon>
        <taxon>Betaproteobacteria</taxon>
        <taxon>Candidatus Accumulibacter</taxon>
    </lineage>
</organism>
<dbReference type="SMART" id="SM00490">
    <property type="entry name" value="HELICc"/>
    <property type="match status" value="1"/>
</dbReference>
<dbReference type="EMBL" id="JADJOT010000007">
    <property type="protein sequence ID" value="MBK7953721.1"/>
    <property type="molecule type" value="Genomic_DNA"/>
</dbReference>
<evidence type="ECO:0000313" key="3">
    <source>
        <dbReference type="Proteomes" id="UP000706151"/>
    </source>
</evidence>
<dbReference type="InterPro" id="IPR027417">
    <property type="entry name" value="P-loop_NTPase"/>
</dbReference>
<keyword evidence="2" id="KW-0547">Nucleotide-binding</keyword>